<evidence type="ECO:0000259" key="1">
    <source>
        <dbReference type="Pfam" id="PF00534"/>
    </source>
</evidence>
<proteinExistence type="predicted"/>
<dbReference type="Proteomes" id="UP001597549">
    <property type="component" value="Unassembled WGS sequence"/>
</dbReference>
<dbReference type="PANTHER" id="PTHR12526">
    <property type="entry name" value="GLYCOSYLTRANSFERASE"/>
    <property type="match status" value="1"/>
</dbReference>
<evidence type="ECO:0000313" key="2">
    <source>
        <dbReference type="EMBL" id="MFD2908003.1"/>
    </source>
</evidence>
<accession>A0ABW5Z6E6</accession>
<gene>
    <name evidence="2" type="ORF">ACFSX9_04570</name>
</gene>
<protein>
    <submittedName>
        <fullName evidence="2">Glycosyltransferase</fullName>
        <ecNumber evidence="2">2.4.-.-</ecNumber>
    </submittedName>
</protein>
<feature type="domain" description="Glycosyl transferase family 1" evidence="1">
    <location>
        <begin position="190"/>
        <end position="345"/>
    </location>
</feature>
<dbReference type="GO" id="GO:0016757">
    <property type="term" value="F:glycosyltransferase activity"/>
    <property type="evidence" value="ECO:0007669"/>
    <property type="project" value="UniProtKB-KW"/>
</dbReference>
<name>A0ABW5Z6E6_9FLAO</name>
<dbReference type="EC" id="2.4.-.-" evidence="2"/>
<dbReference type="SUPFAM" id="SSF53756">
    <property type="entry name" value="UDP-Glycosyltransferase/glycogen phosphorylase"/>
    <property type="match status" value="1"/>
</dbReference>
<dbReference type="Pfam" id="PF00534">
    <property type="entry name" value="Glycos_transf_1"/>
    <property type="match status" value="1"/>
</dbReference>
<comment type="caution">
    <text evidence="2">The sequence shown here is derived from an EMBL/GenBank/DDBJ whole genome shotgun (WGS) entry which is preliminary data.</text>
</comment>
<keyword evidence="2" id="KW-0808">Transferase</keyword>
<dbReference type="InterPro" id="IPR001296">
    <property type="entry name" value="Glyco_trans_1"/>
</dbReference>
<organism evidence="2 3">
    <name type="scientific">Flavobacterium ardleyense</name>
    <dbReference type="NCBI Taxonomy" id="2038737"/>
    <lineage>
        <taxon>Bacteria</taxon>
        <taxon>Pseudomonadati</taxon>
        <taxon>Bacteroidota</taxon>
        <taxon>Flavobacteriia</taxon>
        <taxon>Flavobacteriales</taxon>
        <taxon>Flavobacteriaceae</taxon>
        <taxon>Flavobacterium</taxon>
    </lineage>
</organism>
<dbReference type="EMBL" id="JBHUOL010000010">
    <property type="protein sequence ID" value="MFD2908003.1"/>
    <property type="molecule type" value="Genomic_DNA"/>
</dbReference>
<sequence>MPNFQPSSLKICLIGTSLANGGSNKNHALLSKLFFENHHIVWNVIVVDKVTFDYSGELLNLGKIKSKGIFNRIKRLFVLKRFLKQQRFDFIIDFRNKSSFVQEWLTMQLLFNSENYIPTIRSFHTEFYFPGSDYLASNLYKSVYGIVTVSKAIEEKVKLRYKYDNVTTLYNPLALQSLKSLANEPISISGKYIVSAGRMNDKENIKQFDLLIEAYSKSILPQNNIQLVLLGDGYEEQKLPELAKKMNVYENVVFLGFQKNPYKFYKNALFYVLTSKNEGFPTVINEAMACGTPVISFDCESGPNEMIIHNETGILVKNQDFDDLTFQMNHITLDQNKYSKIKNASNSRAKLHSFDKIYVDWLTFFKQ</sequence>
<keyword evidence="2" id="KW-0328">Glycosyltransferase</keyword>
<evidence type="ECO:0000313" key="3">
    <source>
        <dbReference type="Proteomes" id="UP001597549"/>
    </source>
</evidence>
<dbReference type="CDD" id="cd03811">
    <property type="entry name" value="GT4_GT28_WabH-like"/>
    <property type="match status" value="1"/>
</dbReference>
<dbReference type="RefSeq" id="WP_379804988.1">
    <property type="nucleotide sequence ID" value="NZ_JBHUOL010000010.1"/>
</dbReference>
<keyword evidence="3" id="KW-1185">Reference proteome</keyword>
<reference evidence="3" key="1">
    <citation type="journal article" date="2019" name="Int. J. Syst. Evol. Microbiol.">
        <title>The Global Catalogue of Microorganisms (GCM) 10K type strain sequencing project: providing services to taxonomists for standard genome sequencing and annotation.</title>
        <authorList>
            <consortium name="The Broad Institute Genomics Platform"/>
            <consortium name="The Broad Institute Genome Sequencing Center for Infectious Disease"/>
            <person name="Wu L."/>
            <person name="Ma J."/>
        </authorList>
    </citation>
    <scope>NUCLEOTIDE SEQUENCE [LARGE SCALE GENOMIC DNA]</scope>
    <source>
        <strain evidence="3">KCTC 52644</strain>
    </source>
</reference>
<dbReference type="Gene3D" id="3.40.50.2000">
    <property type="entry name" value="Glycogen Phosphorylase B"/>
    <property type="match status" value="2"/>
</dbReference>